<dbReference type="Proteomes" id="UP000887458">
    <property type="component" value="Unassembled WGS sequence"/>
</dbReference>
<proteinExistence type="predicted"/>
<name>A0ABQ8J235_DERPT</name>
<accession>A0ABQ8J235</accession>
<evidence type="ECO:0000313" key="1">
    <source>
        <dbReference type="EMBL" id="KAH9416631.1"/>
    </source>
</evidence>
<reference evidence="1 2" key="1">
    <citation type="journal article" date="2018" name="J. Allergy Clin. Immunol.">
        <title>High-quality assembly of Dermatophagoides pteronyssinus genome and transcriptome reveals a wide range of novel allergens.</title>
        <authorList>
            <person name="Liu X.Y."/>
            <person name="Yang K.Y."/>
            <person name="Wang M.Q."/>
            <person name="Kwok J.S."/>
            <person name="Zeng X."/>
            <person name="Yang Z."/>
            <person name="Xiao X.J."/>
            <person name="Lau C.P."/>
            <person name="Li Y."/>
            <person name="Huang Z.M."/>
            <person name="Ba J.G."/>
            <person name="Yim A.K."/>
            <person name="Ouyang C.Y."/>
            <person name="Ngai S.M."/>
            <person name="Chan T.F."/>
            <person name="Leung E.L."/>
            <person name="Liu L."/>
            <person name="Liu Z.G."/>
            <person name="Tsui S.K."/>
        </authorList>
    </citation>
    <scope>NUCLEOTIDE SEQUENCE [LARGE SCALE GENOMIC DNA]</scope>
    <source>
        <strain evidence="1">Derp</strain>
    </source>
</reference>
<reference evidence="1 2" key="2">
    <citation type="journal article" date="2022" name="Mol. Biol. Evol.">
        <title>Comparative Genomics Reveals Insights into the Divergent Evolution of Astigmatic Mites and Household Pest Adaptations.</title>
        <authorList>
            <person name="Xiong Q."/>
            <person name="Wan A.T."/>
            <person name="Liu X."/>
            <person name="Fung C.S."/>
            <person name="Xiao X."/>
            <person name="Malainual N."/>
            <person name="Hou J."/>
            <person name="Wang L."/>
            <person name="Wang M."/>
            <person name="Yang K.Y."/>
            <person name="Cui Y."/>
            <person name="Leung E.L."/>
            <person name="Nong W."/>
            <person name="Shin S.K."/>
            <person name="Au S.W."/>
            <person name="Jeong K.Y."/>
            <person name="Chew F.T."/>
            <person name="Hui J.H."/>
            <person name="Leung T.F."/>
            <person name="Tungtrongchitr A."/>
            <person name="Zhong N."/>
            <person name="Liu Z."/>
            <person name="Tsui S.K."/>
        </authorList>
    </citation>
    <scope>NUCLEOTIDE SEQUENCE [LARGE SCALE GENOMIC DNA]</scope>
    <source>
        <strain evidence="1">Derp</strain>
    </source>
</reference>
<evidence type="ECO:0000313" key="2">
    <source>
        <dbReference type="Proteomes" id="UP000887458"/>
    </source>
</evidence>
<protein>
    <submittedName>
        <fullName evidence="1">Uncharacterized protein</fullName>
    </submittedName>
</protein>
<sequence>MIDDCSGQSKCFKILFTIVAYVTTSARFSIPINDLSSNLPSSRAFLCSPGESFAGHVSNDSLNVENILLILENSLAGFTNDNIVGFGSGNGRFHESFVVEFAESTVALGGETATGETYSAGKRPFCPRELIPSHHPSPIS</sequence>
<comment type="caution">
    <text evidence="1">The sequence shown here is derived from an EMBL/GenBank/DDBJ whole genome shotgun (WGS) entry which is preliminary data.</text>
</comment>
<keyword evidence="2" id="KW-1185">Reference proteome</keyword>
<organism evidence="1 2">
    <name type="scientific">Dermatophagoides pteronyssinus</name>
    <name type="common">European house dust mite</name>
    <dbReference type="NCBI Taxonomy" id="6956"/>
    <lineage>
        <taxon>Eukaryota</taxon>
        <taxon>Metazoa</taxon>
        <taxon>Ecdysozoa</taxon>
        <taxon>Arthropoda</taxon>
        <taxon>Chelicerata</taxon>
        <taxon>Arachnida</taxon>
        <taxon>Acari</taxon>
        <taxon>Acariformes</taxon>
        <taxon>Sarcoptiformes</taxon>
        <taxon>Astigmata</taxon>
        <taxon>Psoroptidia</taxon>
        <taxon>Analgoidea</taxon>
        <taxon>Pyroglyphidae</taxon>
        <taxon>Dermatophagoidinae</taxon>
        <taxon>Dermatophagoides</taxon>
    </lineage>
</organism>
<dbReference type="EMBL" id="NJHN03000090">
    <property type="protein sequence ID" value="KAH9416631.1"/>
    <property type="molecule type" value="Genomic_DNA"/>
</dbReference>
<gene>
    <name evidence="1" type="ORF">DERP_009995</name>
</gene>